<keyword evidence="4" id="KW-1185">Reference proteome</keyword>
<dbReference type="PANTHER" id="PTHR43115">
    <property type="entry name" value="DEHYDROGENASE/REDUCTASE SDR FAMILY MEMBER 11"/>
    <property type="match status" value="1"/>
</dbReference>
<gene>
    <name evidence="3" type="ORF">J437_LFUL012716</name>
</gene>
<comment type="caution">
    <text evidence="3">The sequence shown here is derived from an EMBL/GenBank/DDBJ whole genome shotgun (WGS) entry which is preliminary data.</text>
</comment>
<dbReference type="InterPro" id="IPR020904">
    <property type="entry name" value="Sc_DH/Rdtase_CS"/>
</dbReference>
<accession>A0A8K0KNJ4</accession>
<dbReference type="PRINTS" id="PR00080">
    <property type="entry name" value="SDRFAMILY"/>
</dbReference>
<comment type="similarity">
    <text evidence="1">Belongs to the short-chain dehydrogenases/reductases (SDR) family.</text>
</comment>
<organism evidence="3 4">
    <name type="scientific">Ladona fulva</name>
    <name type="common">Scarce chaser dragonfly</name>
    <name type="synonym">Libellula fulva</name>
    <dbReference type="NCBI Taxonomy" id="123851"/>
    <lineage>
        <taxon>Eukaryota</taxon>
        <taxon>Metazoa</taxon>
        <taxon>Ecdysozoa</taxon>
        <taxon>Arthropoda</taxon>
        <taxon>Hexapoda</taxon>
        <taxon>Insecta</taxon>
        <taxon>Pterygota</taxon>
        <taxon>Palaeoptera</taxon>
        <taxon>Odonata</taxon>
        <taxon>Epiprocta</taxon>
        <taxon>Anisoptera</taxon>
        <taxon>Libelluloidea</taxon>
        <taxon>Libellulidae</taxon>
        <taxon>Ladona</taxon>
    </lineage>
</organism>
<dbReference type="InterPro" id="IPR002347">
    <property type="entry name" value="SDR_fam"/>
</dbReference>
<evidence type="ECO:0008006" key="5">
    <source>
        <dbReference type="Google" id="ProtNLM"/>
    </source>
</evidence>
<dbReference type="PROSITE" id="PS00061">
    <property type="entry name" value="ADH_SHORT"/>
    <property type="match status" value="2"/>
</dbReference>
<keyword evidence="2" id="KW-0560">Oxidoreductase</keyword>
<sequence length="529" mass="57654">MERWVGKIVVVTGASAGIGAAIVKDLVSNGMNVVGVARRVERVQELESSLSGAKGKLYPLKGDITKEEDVEKIFDWIHQKLGTLHVLVNNAGLARNVPMTGGADNAAMRLIFETNVFGLFMCTNAALNLMKKTGKWVYFLIFGPLKPLKWKEESDHTTSVEKLRLGAKCIAGHNVVHFTGGCMYGASKHAVRVMTEGLRRELAEENSQIRVTSVSPGFVRTEILEACGRKDLEELLATAPILDAKEIARAVTYALSVPTNVQFLVRSYGTVGGENRRGDRSQFWDRSCDSQGFGFQWNECGGRGQKSGESAAVIPSIPRLFELESSLSGAKGKLYPLKGDVTKEEDVKKIFDYVRQEFGVVHVLVNNAGLSRRVPMTGGADNAAMRLIFETNVFGLFMCTNAAMDLMKETGVNDGHIIHINSIAGHKIIPLTGGCIYGASKHAVTVMTDGLRRELAEANSKIRVTSVSPGLVRTELLEASGRKDLQEFIAKGAPILDDKDISRSVIYALSVPPNVQIHDIMVKPVGERL</sequence>
<dbReference type="OrthoDB" id="1933717at2759"/>
<evidence type="ECO:0000313" key="4">
    <source>
        <dbReference type="Proteomes" id="UP000792457"/>
    </source>
</evidence>
<dbReference type="Proteomes" id="UP000792457">
    <property type="component" value="Unassembled WGS sequence"/>
</dbReference>
<dbReference type="InterPro" id="IPR036291">
    <property type="entry name" value="NAD(P)-bd_dom_sf"/>
</dbReference>
<dbReference type="PANTHER" id="PTHR43115:SF4">
    <property type="entry name" value="DEHYDROGENASE_REDUCTASE SDR FAMILY MEMBER 11"/>
    <property type="match status" value="1"/>
</dbReference>
<protein>
    <recommendedName>
        <fullName evidence="5">Dehydrogenase/reductase SDR family member 11</fullName>
    </recommendedName>
</protein>
<reference evidence="3" key="2">
    <citation type="submission" date="2017-10" db="EMBL/GenBank/DDBJ databases">
        <title>Ladona fulva Genome sequencing and assembly.</title>
        <authorList>
            <person name="Murali S."/>
            <person name="Richards S."/>
            <person name="Bandaranaike D."/>
            <person name="Bellair M."/>
            <person name="Blankenburg K."/>
            <person name="Chao H."/>
            <person name="Dinh H."/>
            <person name="Doddapaneni H."/>
            <person name="Dugan-Rocha S."/>
            <person name="Elkadiri S."/>
            <person name="Gnanaolivu R."/>
            <person name="Hernandez B."/>
            <person name="Skinner E."/>
            <person name="Javaid M."/>
            <person name="Lee S."/>
            <person name="Li M."/>
            <person name="Ming W."/>
            <person name="Munidasa M."/>
            <person name="Muniz J."/>
            <person name="Nguyen L."/>
            <person name="Hughes D."/>
            <person name="Osuji N."/>
            <person name="Pu L.-L."/>
            <person name="Puazo M."/>
            <person name="Qu C."/>
            <person name="Quiroz J."/>
            <person name="Raj R."/>
            <person name="Weissenberger G."/>
            <person name="Xin Y."/>
            <person name="Zou X."/>
            <person name="Han Y."/>
            <person name="Worley K."/>
            <person name="Muzny D."/>
            <person name="Gibbs R."/>
        </authorList>
    </citation>
    <scope>NUCLEOTIDE SEQUENCE</scope>
    <source>
        <strain evidence="3">Sampled in the wild</strain>
    </source>
</reference>
<evidence type="ECO:0000256" key="2">
    <source>
        <dbReference type="ARBA" id="ARBA00023002"/>
    </source>
</evidence>
<name>A0A8K0KNJ4_LADFU</name>
<evidence type="ECO:0000256" key="1">
    <source>
        <dbReference type="ARBA" id="ARBA00006484"/>
    </source>
</evidence>
<dbReference type="EMBL" id="KZ309283">
    <property type="protein sequence ID" value="KAG8238105.1"/>
    <property type="molecule type" value="Genomic_DNA"/>
</dbReference>
<evidence type="ECO:0000313" key="3">
    <source>
        <dbReference type="EMBL" id="KAG8238105.1"/>
    </source>
</evidence>
<dbReference type="SUPFAM" id="SSF51735">
    <property type="entry name" value="NAD(P)-binding Rossmann-fold domains"/>
    <property type="match status" value="2"/>
</dbReference>
<reference evidence="3" key="1">
    <citation type="submission" date="2013-04" db="EMBL/GenBank/DDBJ databases">
        <authorList>
            <person name="Qu J."/>
            <person name="Murali S.C."/>
            <person name="Bandaranaike D."/>
            <person name="Bellair M."/>
            <person name="Blankenburg K."/>
            <person name="Chao H."/>
            <person name="Dinh H."/>
            <person name="Doddapaneni H."/>
            <person name="Downs B."/>
            <person name="Dugan-Rocha S."/>
            <person name="Elkadiri S."/>
            <person name="Gnanaolivu R.D."/>
            <person name="Hernandez B."/>
            <person name="Javaid M."/>
            <person name="Jayaseelan J.C."/>
            <person name="Lee S."/>
            <person name="Li M."/>
            <person name="Ming W."/>
            <person name="Munidasa M."/>
            <person name="Muniz J."/>
            <person name="Nguyen L."/>
            <person name="Ongeri F."/>
            <person name="Osuji N."/>
            <person name="Pu L.-L."/>
            <person name="Puazo M."/>
            <person name="Qu C."/>
            <person name="Quiroz J."/>
            <person name="Raj R."/>
            <person name="Weissenberger G."/>
            <person name="Xin Y."/>
            <person name="Zou X."/>
            <person name="Han Y."/>
            <person name="Richards S."/>
            <person name="Worley K."/>
            <person name="Muzny D."/>
            <person name="Gibbs R."/>
        </authorList>
    </citation>
    <scope>NUCLEOTIDE SEQUENCE</scope>
    <source>
        <strain evidence="3">Sampled in the wild</strain>
    </source>
</reference>
<dbReference type="GO" id="GO:0016491">
    <property type="term" value="F:oxidoreductase activity"/>
    <property type="evidence" value="ECO:0007669"/>
    <property type="project" value="UniProtKB-KW"/>
</dbReference>
<dbReference type="PRINTS" id="PR00081">
    <property type="entry name" value="GDHRDH"/>
</dbReference>
<proteinExistence type="inferred from homology"/>
<dbReference type="AlphaFoldDB" id="A0A8K0KNJ4"/>
<dbReference type="Gene3D" id="3.40.50.720">
    <property type="entry name" value="NAD(P)-binding Rossmann-like Domain"/>
    <property type="match status" value="2"/>
</dbReference>
<dbReference type="Pfam" id="PF00106">
    <property type="entry name" value="adh_short"/>
    <property type="match status" value="3"/>
</dbReference>